<feature type="domain" description="Trimeric autotransporter adhesin YadA-like head" evidence="1">
    <location>
        <begin position="297"/>
        <end position="323"/>
    </location>
</feature>
<protein>
    <submittedName>
        <fullName evidence="4">Autotransporter adhesin</fullName>
    </submittedName>
</protein>
<name>A0ABP2GU12_9PAST</name>
<dbReference type="Pfam" id="PF05662">
    <property type="entry name" value="YadA_stalk"/>
    <property type="match status" value="3"/>
</dbReference>
<evidence type="ECO:0000313" key="4">
    <source>
        <dbReference type="EMBL" id="EEV25333.1"/>
    </source>
</evidence>
<dbReference type="Gene3D" id="6.10.250.2120">
    <property type="match status" value="1"/>
</dbReference>
<dbReference type="CDD" id="cd12820">
    <property type="entry name" value="LbR_YadA-like"/>
    <property type="match status" value="3"/>
</dbReference>
<dbReference type="EMBL" id="ACFT01000111">
    <property type="protein sequence ID" value="EEV25333.1"/>
    <property type="molecule type" value="Genomic_DNA"/>
</dbReference>
<evidence type="ECO:0000259" key="1">
    <source>
        <dbReference type="Pfam" id="PF05658"/>
    </source>
</evidence>
<feature type="domain" description="Trimeric autotransporter adhesin YadA-like stalk" evidence="2">
    <location>
        <begin position="539"/>
        <end position="579"/>
    </location>
</feature>
<dbReference type="Pfam" id="PF05658">
    <property type="entry name" value="YadA_head"/>
    <property type="match status" value="13"/>
</dbReference>
<feature type="domain" description="Trimeric autotransporter adhesin YadA-like head" evidence="1">
    <location>
        <begin position="131"/>
        <end position="154"/>
    </location>
</feature>
<dbReference type="InterPro" id="IPR024973">
    <property type="entry name" value="ESPR"/>
</dbReference>
<dbReference type="Pfam" id="PF13018">
    <property type="entry name" value="ESPR"/>
    <property type="match status" value="1"/>
</dbReference>
<comment type="caution">
    <text evidence="4">The sequence shown here is derived from an EMBL/GenBank/DDBJ whole genome shotgun (WGS) entry which is preliminary data.</text>
</comment>
<feature type="non-terminal residue" evidence="4">
    <location>
        <position position="1146"/>
    </location>
</feature>
<organism evidence="4 5">
    <name type="scientific">Actinobacillus minor 202</name>
    <dbReference type="NCBI Taxonomy" id="591023"/>
    <lineage>
        <taxon>Bacteria</taxon>
        <taxon>Pseudomonadati</taxon>
        <taxon>Pseudomonadota</taxon>
        <taxon>Gammaproteobacteria</taxon>
        <taxon>Pasteurellales</taxon>
        <taxon>Pasteurellaceae</taxon>
        <taxon>Actinobacillus</taxon>
    </lineage>
</organism>
<feature type="domain" description="Trimeric autotransporter adhesin YadA-like head" evidence="1">
    <location>
        <begin position="438"/>
        <end position="464"/>
    </location>
</feature>
<dbReference type="SUPFAM" id="SSF101967">
    <property type="entry name" value="Adhesin YadA, collagen-binding domain"/>
    <property type="match status" value="5"/>
</dbReference>
<feature type="domain" description="Trimeric autotransporter adhesin YadA-like head" evidence="1">
    <location>
        <begin position="468"/>
        <end position="493"/>
    </location>
</feature>
<proteinExistence type="predicted"/>
<reference evidence="4 5" key="1">
    <citation type="journal article" date="2010" name="Vet. Microbiol.">
        <title>Production of haemolysins by strains of the Actinobacillus minor/porcitonsillarum complex.</title>
        <authorList>
            <person name="Arya G."/>
            <person name="Niven D.F."/>
        </authorList>
    </citation>
    <scope>NUCLEOTIDE SEQUENCE [LARGE SCALE GENOMIC DNA]</scope>
    <source>
        <strain evidence="5">strain 202</strain>
    </source>
</reference>
<dbReference type="Proteomes" id="UP000003394">
    <property type="component" value="Unassembled WGS sequence"/>
</dbReference>
<dbReference type="InterPro" id="IPR011049">
    <property type="entry name" value="Serralysin-like_metalloprot_C"/>
</dbReference>
<feature type="domain" description="Trimeric autotransporter adhesin YadA-like head" evidence="1">
    <location>
        <begin position="213"/>
        <end position="239"/>
    </location>
</feature>
<feature type="domain" description="ESPR" evidence="3">
    <location>
        <begin position="1"/>
        <end position="37"/>
    </location>
</feature>
<feature type="domain" description="Trimeric autotransporter adhesin YadA-like head" evidence="1">
    <location>
        <begin position="353"/>
        <end position="376"/>
    </location>
</feature>
<dbReference type="InterPro" id="IPR008635">
    <property type="entry name" value="Coiled_stalk_dom"/>
</dbReference>
<feature type="domain" description="Trimeric autotransporter adhesin YadA-like head" evidence="1">
    <location>
        <begin position="410"/>
        <end position="436"/>
    </location>
</feature>
<sequence length="1146" mass="113061">MNQIFRVIWNQSTQTWVAVSELAKGRVKSSTTSEVSVEVNRSDKSLWSIGTLSVLLGLSANAWGAYTGDGGSATGLNSIAIGVGSTATQLNAIAIGRGASAAIYRDTTAVGSNSTASGYLSSAYGFNSTSSGETSVALGTEAKASGAQGVALGSSVNASGPQSTAIGNNANASGYGSIVIGGDDIGTATSYTVAGKTFTIEGNGNSAYVSPTASGHAAVVVGSLAKATGNFSSAYGSNALAVAEGATALGTFSNASGIGSFAGGVNSTSSGNSSTALGINSSAVADFTTAIGVDAKASGANATSIGANATASGGQAIATGLNAQATKGQTIAIGMNATATGDRAIATGLNAAASEQNSIATGFNSKALSDSSIAIGHATTSGKQVLNADGTVNSTLSSTSTVAIGNGVNATGKFSMAFGSYSNATGARAITIGSSSSANATSAVSIGAQSKANTNYSTAIGPSANASTAENSTAIGANANATLAGSVALGNNSITGTSVPATTLSYNFANDAGSTVAASAQKDKADSVVSVGNGTYQRKIINLAAGAVTATSTEAINGSQLYNVVTNVGFNIQENGTAKSRINNNNIINFANGTYTTASVTDGANSSKVVFNVVNQAITSANGVAAVSGTTAGLATAADVVNAVNNTGFNLQANGATNSFVKSGDTVNFKQGDNILVTKSGNNITVATSMTPTFTMLTTTGDATIGGNLDMTNGKITNLANGTNPTDAVNLQQLNATAALANRPLTFAGNTGTTEQQLGSTLNISGNASTAGNYSSANVKTVVTQDKVEIQIAESPTFTSVETGSLNATGDVNVDGALTTRGGIIVDGVQTVDMGGNQINNVDAGTSDTDAVNLAQLKANTTKVVAGKNTTVTNTTGADGTTYTINADDTSASVSTDSSLLTVAANGSKTVGNATVTDYKVSLSQGTLATNNGVVSSTTNGVATTQDVANAINKGYWKVGNNAGTETAQIKFGDQVNFVNGSGTLSNVIGSNVSFDVNVDGKTINVGSDGKLTVNTSALPKGVSVEAGNHTTVTSSAGTNGETVYTVDAEKTTASAGSNALAVTAGAKDANGVTDYAIDLSQTTKEQLEKADTALQNFTTSVNGATVETITKDNNDVGFVNGTGTTARNDNGNITFDIKTTNLTTT</sequence>
<dbReference type="Gene3D" id="3.90.1780.10">
    <property type="entry name" value="Trimeric adhesin"/>
    <property type="match status" value="2"/>
</dbReference>
<feature type="domain" description="Trimeric autotransporter adhesin YadA-like head" evidence="1">
    <location>
        <begin position="106"/>
        <end position="128"/>
    </location>
</feature>
<accession>A0ABP2GU12</accession>
<evidence type="ECO:0000313" key="5">
    <source>
        <dbReference type="Proteomes" id="UP000003394"/>
    </source>
</evidence>
<evidence type="ECO:0000259" key="2">
    <source>
        <dbReference type="Pfam" id="PF05662"/>
    </source>
</evidence>
<dbReference type="Gene3D" id="1.20.5.170">
    <property type="match status" value="1"/>
</dbReference>
<feature type="domain" description="Trimeric autotransporter adhesin YadA-like head" evidence="1">
    <location>
        <begin position="325"/>
        <end position="351"/>
    </location>
</feature>
<dbReference type="RefSeq" id="WP_005821363.1">
    <property type="nucleotide sequence ID" value="NZ_ACFT01000111.1"/>
</dbReference>
<dbReference type="InterPro" id="IPR037174">
    <property type="entry name" value="Trimeric_adhesin"/>
</dbReference>
<feature type="domain" description="Trimeric autotransporter adhesin YadA-like head" evidence="1">
    <location>
        <begin position="243"/>
        <end position="267"/>
    </location>
</feature>
<feature type="domain" description="Trimeric autotransporter adhesin YadA-like head" evidence="1">
    <location>
        <begin position="270"/>
        <end position="294"/>
    </location>
</feature>
<feature type="domain" description="Trimeric autotransporter adhesin YadA-like stalk" evidence="2">
    <location>
        <begin position="715"/>
        <end position="750"/>
    </location>
</feature>
<keyword evidence="5" id="KW-1185">Reference proteome</keyword>
<dbReference type="Gene3D" id="2.150.10.10">
    <property type="entry name" value="Serralysin-like metalloprotease, C-terminal"/>
    <property type="match status" value="4"/>
</dbReference>
<dbReference type="InterPro" id="IPR008640">
    <property type="entry name" value="Adhesin_Head_dom"/>
</dbReference>
<evidence type="ECO:0000259" key="3">
    <source>
        <dbReference type="Pfam" id="PF13018"/>
    </source>
</evidence>
<feature type="domain" description="Trimeric autotransporter adhesin YadA-like head" evidence="1">
    <location>
        <begin position="73"/>
        <end position="99"/>
    </location>
</feature>
<feature type="domain" description="Trimeric autotransporter adhesin YadA-like head" evidence="1">
    <location>
        <begin position="158"/>
        <end position="182"/>
    </location>
</feature>
<dbReference type="Gene3D" id="6.10.250.2040">
    <property type="match status" value="1"/>
</dbReference>
<feature type="domain" description="Trimeric autotransporter adhesin YadA-like stalk" evidence="2">
    <location>
        <begin position="838"/>
        <end position="878"/>
    </location>
</feature>
<dbReference type="Gene3D" id="2.60.40.4050">
    <property type="match status" value="1"/>
</dbReference>
<gene>
    <name evidence="4" type="ORF">AM202_03895</name>
</gene>